<accession>A0ACC1DBE2</accession>
<reference evidence="1 2" key="1">
    <citation type="journal article" date="2021" name="Front. Genet.">
        <title>Chromosome-Level Genome Assembly Reveals Significant Gene Expansion in the Toll and IMD Signaling Pathways of Dendrolimus kikuchii.</title>
        <authorList>
            <person name="Zhou J."/>
            <person name="Wu P."/>
            <person name="Xiong Z."/>
            <person name="Liu N."/>
            <person name="Zhao N."/>
            <person name="Ji M."/>
            <person name="Qiu Y."/>
            <person name="Yang B."/>
        </authorList>
    </citation>
    <scope>NUCLEOTIDE SEQUENCE [LARGE SCALE GENOMIC DNA]</scope>
    <source>
        <strain evidence="1">Ann1</strain>
    </source>
</reference>
<dbReference type="Proteomes" id="UP000824533">
    <property type="component" value="Linkage Group LG05"/>
</dbReference>
<protein>
    <submittedName>
        <fullName evidence="1">Uncharacterized protein</fullName>
    </submittedName>
</protein>
<organism evidence="1 2">
    <name type="scientific">Dendrolimus kikuchii</name>
    <dbReference type="NCBI Taxonomy" id="765133"/>
    <lineage>
        <taxon>Eukaryota</taxon>
        <taxon>Metazoa</taxon>
        <taxon>Ecdysozoa</taxon>
        <taxon>Arthropoda</taxon>
        <taxon>Hexapoda</taxon>
        <taxon>Insecta</taxon>
        <taxon>Pterygota</taxon>
        <taxon>Neoptera</taxon>
        <taxon>Endopterygota</taxon>
        <taxon>Lepidoptera</taxon>
        <taxon>Glossata</taxon>
        <taxon>Ditrysia</taxon>
        <taxon>Bombycoidea</taxon>
        <taxon>Lasiocampidae</taxon>
        <taxon>Dendrolimus</taxon>
    </lineage>
</organism>
<name>A0ACC1DBE2_9NEOP</name>
<comment type="caution">
    <text evidence="1">The sequence shown here is derived from an EMBL/GenBank/DDBJ whole genome shotgun (WGS) entry which is preliminary data.</text>
</comment>
<dbReference type="EMBL" id="CM034391">
    <property type="protein sequence ID" value="KAJ0181187.1"/>
    <property type="molecule type" value="Genomic_DNA"/>
</dbReference>
<gene>
    <name evidence="1" type="ORF">K1T71_003272</name>
</gene>
<evidence type="ECO:0000313" key="1">
    <source>
        <dbReference type="EMBL" id="KAJ0181187.1"/>
    </source>
</evidence>
<evidence type="ECO:0000313" key="2">
    <source>
        <dbReference type="Proteomes" id="UP000824533"/>
    </source>
</evidence>
<keyword evidence="2" id="KW-1185">Reference proteome</keyword>
<proteinExistence type="predicted"/>
<sequence>MTVSNRTLVQIASWGALVVASTGYYLQSCIIERCRGYEYYKNALKTLRTNAGAVHCLGEPIKDKKFKLSDSENNFSDGNTARFCIPVSGPKDRGSYYFWARKINDKWTITKAELELKSKPDMRLVIVKEK</sequence>